<feature type="transmembrane region" description="Helical" evidence="1">
    <location>
        <begin position="12"/>
        <end position="38"/>
    </location>
</feature>
<dbReference type="EMBL" id="CP081960">
    <property type="protein sequence ID" value="QZP39619.1"/>
    <property type="molecule type" value="Genomic_DNA"/>
</dbReference>
<keyword evidence="1" id="KW-1133">Transmembrane helix</keyword>
<dbReference type="AlphaFoldDB" id="A0A8T8WID3"/>
<dbReference type="Proteomes" id="UP000826254">
    <property type="component" value="Plasmid unnamed2"/>
</dbReference>
<evidence type="ECO:0000313" key="2">
    <source>
        <dbReference type="EMBL" id="QZP39619.1"/>
    </source>
</evidence>
<geneLocation type="plasmid" evidence="2 3">
    <name>unnamed2</name>
</geneLocation>
<keyword evidence="1" id="KW-0812">Transmembrane</keyword>
<dbReference type="InterPro" id="IPR025356">
    <property type="entry name" value="DUF4260"/>
</dbReference>
<dbReference type="Pfam" id="PF14079">
    <property type="entry name" value="DUF4260"/>
    <property type="match status" value="1"/>
</dbReference>
<dbReference type="RefSeq" id="WP_222609368.1">
    <property type="nucleotide sequence ID" value="NZ_CP081960.1"/>
</dbReference>
<gene>
    <name evidence="2" type="ORF">K6T50_16640</name>
</gene>
<dbReference type="GeneID" id="67179804"/>
<proteinExistence type="predicted"/>
<keyword evidence="1" id="KW-0472">Membrane</keyword>
<sequence>MEPRNFLRVEGLAVLGIALAGYFTLDGSVWLLLILALAPDLSMIGYLAGTRVGSLSYNIVHTYTLPLALGALGFWADIRMALLVALIWAGHIGADRLVGYGLKFESGFKNTHLSTQPAPVEAFTKSD</sequence>
<accession>A0A8T8WID3</accession>
<protein>
    <submittedName>
        <fullName evidence="2">DUF4260 domain-containing protein</fullName>
    </submittedName>
</protein>
<organism evidence="2 3">
    <name type="scientific">Halobaculum magnesiiphilum</name>
    <dbReference type="NCBI Taxonomy" id="1017351"/>
    <lineage>
        <taxon>Archaea</taxon>
        <taxon>Methanobacteriati</taxon>
        <taxon>Methanobacteriota</taxon>
        <taxon>Stenosarchaea group</taxon>
        <taxon>Halobacteria</taxon>
        <taxon>Halobacteriales</taxon>
        <taxon>Haloferacaceae</taxon>
        <taxon>Halobaculum</taxon>
    </lineage>
</organism>
<dbReference type="KEGG" id="hmp:K6T50_16640"/>
<keyword evidence="2" id="KW-0614">Plasmid</keyword>
<evidence type="ECO:0000256" key="1">
    <source>
        <dbReference type="SAM" id="Phobius"/>
    </source>
</evidence>
<name>A0A8T8WID3_9EURY</name>
<keyword evidence="3" id="KW-1185">Reference proteome</keyword>
<evidence type="ECO:0000313" key="3">
    <source>
        <dbReference type="Proteomes" id="UP000826254"/>
    </source>
</evidence>
<reference evidence="2 3" key="1">
    <citation type="journal article" date="2021" name="Int. J. Syst. Evol. Microbiol.">
        <title>Halobaculum halophilum sp. nov. and Halobaculum salinum sp. nov., isolated from salt lake and saline soil.</title>
        <authorList>
            <person name="Cui H.L."/>
            <person name="Shi X.W."/>
            <person name="Yin X.M."/>
            <person name="Yang X.Y."/>
            <person name="Hou J."/>
            <person name="Zhu L."/>
        </authorList>
    </citation>
    <scope>NUCLEOTIDE SEQUENCE [LARGE SCALE GENOMIC DNA]</scope>
    <source>
        <strain evidence="2 3">NBRC 109044</strain>
    </source>
</reference>